<dbReference type="AlphaFoldDB" id="K1U2I3"/>
<dbReference type="GO" id="GO:0009103">
    <property type="term" value="P:lipopolysaccharide biosynthetic process"/>
    <property type="evidence" value="ECO:0007669"/>
    <property type="project" value="UniProtKB-KW"/>
</dbReference>
<comment type="caution">
    <text evidence="9">The sequence shown here is derived from an EMBL/GenBank/DDBJ whole genome shotgun (WGS) entry which is preliminary data.</text>
</comment>
<keyword evidence="5" id="KW-0448">Lipopolysaccharide biosynthesis</keyword>
<keyword evidence="2" id="KW-0328">Glycosyltransferase</keyword>
<dbReference type="PANTHER" id="PTHR48090">
    <property type="entry name" value="UNDECAPRENYL-PHOSPHATE 4-DEOXY-4-FORMAMIDO-L-ARABINOSE TRANSFERASE-RELATED"/>
    <property type="match status" value="1"/>
</dbReference>
<evidence type="ECO:0000256" key="6">
    <source>
        <dbReference type="ARBA" id="ARBA00022989"/>
    </source>
</evidence>
<dbReference type="Pfam" id="PF00535">
    <property type="entry name" value="Glycos_transf_2"/>
    <property type="match status" value="1"/>
</dbReference>
<accession>K1U2I3</accession>
<dbReference type="PANTHER" id="PTHR48090:SF3">
    <property type="entry name" value="UNDECAPRENYL-PHOSPHATE 4-DEOXY-4-FORMAMIDO-L-ARABINOSE TRANSFERASE"/>
    <property type="match status" value="1"/>
</dbReference>
<reference evidence="9" key="1">
    <citation type="journal article" date="2013" name="Environ. Microbiol.">
        <title>Microbiota from the distal guts of lean and obese adolescents exhibit partial functional redundancy besides clear differences in community structure.</title>
        <authorList>
            <person name="Ferrer M."/>
            <person name="Ruiz A."/>
            <person name="Lanza F."/>
            <person name="Haange S.B."/>
            <person name="Oberbach A."/>
            <person name="Till H."/>
            <person name="Bargiela R."/>
            <person name="Campoy C."/>
            <person name="Segura M.T."/>
            <person name="Richter M."/>
            <person name="von Bergen M."/>
            <person name="Seifert J."/>
            <person name="Suarez A."/>
        </authorList>
    </citation>
    <scope>NUCLEOTIDE SEQUENCE</scope>
</reference>
<dbReference type="InterPro" id="IPR050256">
    <property type="entry name" value="Glycosyltransferase_2"/>
</dbReference>
<dbReference type="GO" id="GO:0005886">
    <property type="term" value="C:plasma membrane"/>
    <property type="evidence" value="ECO:0007669"/>
    <property type="project" value="TreeGrafter"/>
</dbReference>
<proteinExistence type="predicted"/>
<dbReference type="InterPro" id="IPR001173">
    <property type="entry name" value="Glyco_trans_2-like"/>
</dbReference>
<evidence type="ECO:0000259" key="8">
    <source>
        <dbReference type="Pfam" id="PF00535"/>
    </source>
</evidence>
<keyword evidence="1" id="KW-1003">Cell membrane</keyword>
<gene>
    <name evidence="9" type="ORF">LEA_05887</name>
</gene>
<dbReference type="Gene3D" id="3.90.550.10">
    <property type="entry name" value="Spore Coat Polysaccharide Biosynthesis Protein SpsA, Chain A"/>
    <property type="match status" value="1"/>
</dbReference>
<protein>
    <submittedName>
        <fullName evidence="9">Sugar transferase</fullName>
    </submittedName>
</protein>
<feature type="non-terminal residue" evidence="9">
    <location>
        <position position="121"/>
    </location>
</feature>
<feature type="domain" description="Glycosyltransferase 2-like" evidence="8">
    <location>
        <begin position="5"/>
        <end position="120"/>
    </location>
</feature>
<evidence type="ECO:0000256" key="4">
    <source>
        <dbReference type="ARBA" id="ARBA00022692"/>
    </source>
</evidence>
<keyword evidence="4" id="KW-0812">Transmembrane</keyword>
<evidence type="ECO:0000256" key="5">
    <source>
        <dbReference type="ARBA" id="ARBA00022985"/>
    </source>
</evidence>
<dbReference type="GO" id="GO:0099621">
    <property type="term" value="F:undecaprenyl-phosphate 4-deoxy-4-formamido-L-arabinose transferase activity"/>
    <property type="evidence" value="ECO:0007669"/>
    <property type="project" value="TreeGrafter"/>
</dbReference>
<name>K1U2I3_9ZZZZ</name>
<evidence type="ECO:0000256" key="3">
    <source>
        <dbReference type="ARBA" id="ARBA00022679"/>
    </source>
</evidence>
<evidence type="ECO:0000256" key="1">
    <source>
        <dbReference type="ARBA" id="ARBA00022475"/>
    </source>
</evidence>
<organism evidence="9">
    <name type="scientific">human gut metagenome</name>
    <dbReference type="NCBI Taxonomy" id="408170"/>
    <lineage>
        <taxon>unclassified sequences</taxon>
        <taxon>metagenomes</taxon>
        <taxon>organismal metagenomes</taxon>
    </lineage>
</organism>
<evidence type="ECO:0000313" key="9">
    <source>
        <dbReference type="EMBL" id="EKC74114.1"/>
    </source>
</evidence>
<dbReference type="SUPFAM" id="SSF53448">
    <property type="entry name" value="Nucleotide-diphospho-sugar transferases"/>
    <property type="match status" value="1"/>
</dbReference>
<keyword evidence="6" id="KW-1133">Transmembrane helix</keyword>
<dbReference type="EMBL" id="AJWY01003842">
    <property type="protein sequence ID" value="EKC74114.1"/>
    <property type="molecule type" value="Genomic_DNA"/>
</dbReference>
<evidence type="ECO:0000256" key="2">
    <source>
        <dbReference type="ARBA" id="ARBA00022676"/>
    </source>
</evidence>
<keyword evidence="7" id="KW-0472">Membrane</keyword>
<evidence type="ECO:0000256" key="7">
    <source>
        <dbReference type="ARBA" id="ARBA00023136"/>
    </source>
</evidence>
<dbReference type="InterPro" id="IPR029044">
    <property type="entry name" value="Nucleotide-diphossugar_trans"/>
</dbReference>
<keyword evidence="3 9" id="KW-0808">Transferase</keyword>
<sequence length="121" mass="13649">MKKVSFVIPCYRSEHTLPHVVKEIREKMQELTQYEYDIFLVNDASPDNTMGTIRDLCDKYDNIKGIGFARNFGQHAALMAGLRHSDGDYVVCLDDDGQTPADEVDKLLGKLEEGFDAVYAS</sequence>